<reference evidence="3 4" key="1">
    <citation type="submission" date="2008-07" db="EMBL/GenBank/DDBJ databases">
        <authorList>
            <person name="El-Sayed N."/>
            <person name="Caler E."/>
            <person name="Inman J."/>
            <person name="Amedeo P."/>
            <person name="Hass B."/>
            <person name="Wortman J."/>
        </authorList>
    </citation>
    <scope>NUCLEOTIDE SEQUENCE [LARGE SCALE GENOMIC DNA]</scope>
    <source>
        <strain evidence="4">ATCC 50983 / TXsc</strain>
    </source>
</reference>
<keyword evidence="1" id="KW-0732">Signal</keyword>
<evidence type="ECO:0000313" key="3">
    <source>
        <dbReference type="EMBL" id="EER00804.1"/>
    </source>
</evidence>
<dbReference type="EMBL" id="GG684654">
    <property type="protein sequence ID" value="EER00804.1"/>
    <property type="molecule type" value="Genomic_DNA"/>
</dbReference>
<dbReference type="Proteomes" id="UP000007800">
    <property type="component" value="Unassembled WGS sequence"/>
</dbReference>
<dbReference type="GeneID" id="9043994"/>
<dbReference type="InterPro" id="IPR026992">
    <property type="entry name" value="DIOX_N"/>
</dbReference>
<dbReference type="Gene3D" id="2.60.120.330">
    <property type="entry name" value="B-lactam Antibiotic, Isopenicillin N Synthase, Chain"/>
    <property type="match status" value="1"/>
</dbReference>
<gene>
    <name evidence="3" type="ORF">Pmar_PMAR002871</name>
</gene>
<organism evidence="4">
    <name type="scientific">Perkinsus marinus (strain ATCC 50983 / TXsc)</name>
    <dbReference type="NCBI Taxonomy" id="423536"/>
    <lineage>
        <taxon>Eukaryota</taxon>
        <taxon>Sar</taxon>
        <taxon>Alveolata</taxon>
        <taxon>Perkinsozoa</taxon>
        <taxon>Perkinsea</taxon>
        <taxon>Perkinsida</taxon>
        <taxon>Perkinsidae</taxon>
        <taxon>Perkinsus</taxon>
    </lineage>
</organism>
<name>C5LQR9_PERM5</name>
<feature type="domain" description="Non-haem dioxygenase N-terminal" evidence="2">
    <location>
        <begin position="21"/>
        <end position="144"/>
    </location>
</feature>
<evidence type="ECO:0000313" key="4">
    <source>
        <dbReference type="Proteomes" id="UP000007800"/>
    </source>
</evidence>
<evidence type="ECO:0000259" key="2">
    <source>
        <dbReference type="Pfam" id="PF14226"/>
    </source>
</evidence>
<feature type="signal peptide" evidence="1">
    <location>
        <begin position="1"/>
        <end position="17"/>
    </location>
</feature>
<sequence>MHHLVLVVAVICSQGRAWEAPIVNLSCFGDQPGDGCEAAATKLLHAASESGGGAFVLHGHGINDNFIDNVLSCSRRLFTEVGMEEKQRLSITGHGLTRGYIPLGGESGSDREEIKEAFSYGFEWPEGYTSFTNKFQGPNVWPAEASPEDKRVLNEWFSHATRLGLSLAEAFSSVLETIVDQMVRQSVYRGFSDILLSMEMIAQVMSPKGAPERISLVHFYYPNYNTTLEGLLETHAAKRTSLMADQKEGGASRWIAEEDSYMMSFGDFIAAKWSQVYRPMSQSDEEL</sequence>
<keyword evidence="4" id="KW-1185">Reference proteome</keyword>
<dbReference type="InterPro" id="IPR027443">
    <property type="entry name" value="IPNS-like_sf"/>
</dbReference>
<dbReference type="InParanoid" id="C5LQR9"/>
<protein>
    <recommendedName>
        <fullName evidence="2">Non-haem dioxygenase N-terminal domain-containing protein</fullName>
    </recommendedName>
</protein>
<dbReference type="Pfam" id="PF14226">
    <property type="entry name" value="DIOX_N"/>
    <property type="match status" value="1"/>
</dbReference>
<dbReference type="OMA" id="SMEMIAQ"/>
<feature type="chain" id="PRO_5002955008" description="Non-haem dioxygenase N-terminal domain-containing protein" evidence="1">
    <location>
        <begin position="18"/>
        <end position="287"/>
    </location>
</feature>
<dbReference type="OrthoDB" id="424327at2759"/>
<accession>C5LQR9</accession>
<dbReference type="SUPFAM" id="SSF51197">
    <property type="entry name" value="Clavaminate synthase-like"/>
    <property type="match status" value="1"/>
</dbReference>
<dbReference type="AlphaFoldDB" id="C5LQR9"/>
<dbReference type="RefSeq" id="XP_002768086.1">
    <property type="nucleotide sequence ID" value="XM_002768040.1"/>
</dbReference>
<proteinExistence type="predicted"/>
<evidence type="ECO:0000256" key="1">
    <source>
        <dbReference type="SAM" id="SignalP"/>
    </source>
</evidence>